<feature type="region of interest" description="Disordered" evidence="1">
    <location>
        <begin position="285"/>
        <end position="363"/>
    </location>
</feature>
<feature type="region of interest" description="Disordered" evidence="1">
    <location>
        <begin position="210"/>
        <end position="230"/>
    </location>
</feature>
<dbReference type="InterPro" id="IPR025558">
    <property type="entry name" value="DUF4283"/>
</dbReference>
<accession>A0A9J5XAL7</accession>
<feature type="compositionally biased region" description="Basic residues" evidence="1">
    <location>
        <begin position="435"/>
        <end position="445"/>
    </location>
</feature>
<feature type="compositionally biased region" description="Basic and acidic residues" evidence="1">
    <location>
        <begin position="349"/>
        <end position="358"/>
    </location>
</feature>
<keyword evidence="4" id="KW-1185">Reference proteome</keyword>
<protein>
    <recommendedName>
        <fullName evidence="2">DUF4283 domain-containing protein</fullName>
    </recommendedName>
</protein>
<dbReference type="AlphaFoldDB" id="A0A9J5XAL7"/>
<organism evidence="3 4">
    <name type="scientific">Solanum commersonii</name>
    <name type="common">Commerson's wild potato</name>
    <name type="synonym">Commerson's nightshade</name>
    <dbReference type="NCBI Taxonomy" id="4109"/>
    <lineage>
        <taxon>Eukaryota</taxon>
        <taxon>Viridiplantae</taxon>
        <taxon>Streptophyta</taxon>
        <taxon>Embryophyta</taxon>
        <taxon>Tracheophyta</taxon>
        <taxon>Spermatophyta</taxon>
        <taxon>Magnoliopsida</taxon>
        <taxon>eudicotyledons</taxon>
        <taxon>Gunneridae</taxon>
        <taxon>Pentapetalae</taxon>
        <taxon>asterids</taxon>
        <taxon>lamiids</taxon>
        <taxon>Solanales</taxon>
        <taxon>Solanaceae</taxon>
        <taxon>Solanoideae</taxon>
        <taxon>Solaneae</taxon>
        <taxon>Solanum</taxon>
    </lineage>
</organism>
<dbReference type="InterPro" id="IPR040256">
    <property type="entry name" value="At4g02000-like"/>
</dbReference>
<feature type="compositionally biased region" description="Basic and acidic residues" evidence="1">
    <location>
        <begin position="294"/>
        <end position="329"/>
    </location>
</feature>
<dbReference type="PANTHER" id="PTHR31286">
    <property type="entry name" value="GLYCINE-RICH CELL WALL STRUCTURAL PROTEIN 1.8-LIKE"/>
    <property type="match status" value="1"/>
</dbReference>
<proteinExistence type="predicted"/>
<evidence type="ECO:0000259" key="2">
    <source>
        <dbReference type="Pfam" id="PF14111"/>
    </source>
</evidence>
<feature type="domain" description="DUF4283" evidence="2">
    <location>
        <begin position="24"/>
        <end position="99"/>
    </location>
</feature>
<evidence type="ECO:0000256" key="1">
    <source>
        <dbReference type="SAM" id="MobiDB-lite"/>
    </source>
</evidence>
<reference evidence="3 4" key="1">
    <citation type="submission" date="2020-09" db="EMBL/GenBank/DDBJ databases">
        <title>De no assembly of potato wild relative species, Solanum commersonii.</title>
        <authorList>
            <person name="Cho K."/>
        </authorList>
    </citation>
    <scope>NUCLEOTIDE SEQUENCE [LARGE SCALE GENOMIC DNA]</scope>
    <source>
        <strain evidence="3">LZ3.2</strain>
        <tissue evidence="3">Leaf</tissue>
    </source>
</reference>
<sequence>MVGITTMGDIPPEDFLLLPNQDNGKFSYGKPNIKELRRTILGQCGIKSECTIGVLDTRHMLIRLTMMEDYVNLLSTSAFYVKVKECYWHMRTLKWDPWFEGCGNNDCSSMDIIPKSTTKFFANEAIFSIANAIGKPLMVDMATKNQTRPSCAKVKIQVDLTAKLPQRVRINEEDDIIGDIKHKWIKVQYDYMPKYWHDETNCSTIHSELYESRSDEERQSDEKDKENTTMIMGTLVNQRKILASGRVVGNKQSKHEWMALREEEEHEQVDDKSINVVEGSTKEWVNRNFGSKQQKLENKKGEKLGEERKSSEQKKENNTQKKKEIPSEQREEDETHESSQTEIGEQQNEEAKDGKSDEEMYEGAIVLVENNNDGVLPLEENGDQKDEMDDILQNIAKIIVEGDLSPTQVDKLKEKQRKQRKQDIGEMIGPQASFRHSKRTIIKKY</sequence>
<feature type="region of interest" description="Disordered" evidence="1">
    <location>
        <begin position="411"/>
        <end position="445"/>
    </location>
</feature>
<dbReference type="Pfam" id="PF14111">
    <property type="entry name" value="DUF4283"/>
    <property type="match status" value="1"/>
</dbReference>
<evidence type="ECO:0000313" key="3">
    <source>
        <dbReference type="EMBL" id="KAG5584613.1"/>
    </source>
</evidence>
<name>A0A9J5XAL7_SOLCO</name>
<dbReference type="Proteomes" id="UP000824120">
    <property type="component" value="Chromosome 9"/>
</dbReference>
<dbReference type="PANTHER" id="PTHR31286:SF179">
    <property type="entry name" value="RNASE H TYPE-1 DOMAIN-CONTAINING PROTEIN"/>
    <property type="match status" value="1"/>
</dbReference>
<feature type="compositionally biased region" description="Basic and acidic residues" evidence="1">
    <location>
        <begin position="210"/>
        <end position="227"/>
    </location>
</feature>
<dbReference type="EMBL" id="JACXVP010000009">
    <property type="protein sequence ID" value="KAG5584613.1"/>
    <property type="molecule type" value="Genomic_DNA"/>
</dbReference>
<gene>
    <name evidence="3" type="ORF">H5410_045047</name>
</gene>
<comment type="caution">
    <text evidence="3">The sequence shown here is derived from an EMBL/GenBank/DDBJ whole genome shotgun (WGS) entry which is preliminary data.</text>
</comment>
<evidence type="ECO:0000313" key="4">
    <source>
        <dbReference type="Proteomes" id="UP000824120"/>
    </source>
</evidence>